<dbReference type="GO" id="GO:0003824">
    <property type="term" value="F:catalytic activity"/>
    <property type="evidence" value="ECO:0007669"/>
    <property type="project" value="InterPro"/>
</dbReference>
<dbReference type="SUPFAM" id="SSF48452">
    <property type="entry name" value="TPR-like"/>
    <property type="match status" value="1"/>
</dbReference>
<gene>
    <name evidence="8" type="ORF">EDD55_10156</name>
</gene>
<dbReference type="Gene3D" id="3.40.50.280">
    <property type="entry name" value="Cobalamin-binding domain"/>
    <property type="match status" value="1"/>
</dbReference>
<feature type="domain" description="Radical SAM core" evidence="7">
    <location>
        <begin position="199"/>
        <end position="414"/>
    </location>
</feature>
<reference evidence="8 9" key="1">
    <citation type="submission" date="2019-03" db="EMBL/GenBank/DDBJ databases">
        <title>Genomic Encyclopedia of Type Strains, Phase IV (KMG-IV): sequencing the most valuable type-strain genomes for metagenomic binning, comparative biology and taxonomic classification.</title>
        <authorList>
            <person name="Goeker M."/>
        </authorList>
    </citation>
    <scope>NUCLEOTIDE SEQUENCE [LARGE SCALE GENOMIC DNA]</scope>
    <source>
        <strain evidence="8 9">DSM 101688</strain>
    </source>
</reference>
<name>A0A4R3JIT9_9PROT</name>
<dbReference type="InterPro" id="IPR006158">
    <property type="entry name" value="Cobalamin-bd"/>
</dbReference>
<dbReference type="PANTHER" id="PTHR43409">
    <property type="entry name" value="ANAEROBIC MAGNESIUM-PROTOPORPHYRIN IX MONOMETHYL ESTER CYCLASE-RELATED"/>
    <property type="match status" value="1"/>
</dbReference>
<dbReference type="InterPro" id="IPR051198">
    <property type="entry name" value="BchE-like"/>
</dbReference>
<sequence length="665" mass="73983">MHILLVVPRYGDNWGEFYQFPLGLGYIASAMKQAGHMVSGLNLNHHRGRIEDLVTSKIAAIQPDVCATGGLSPFLSLAQSIFSAARKAKPGIINIAGGGMVSGEPGVILDVMDIDYGVVGEGEITIVELLARIQGGGDLYEVNGIVFRDETGRTVETLARPQVGDLGTITWPDYDLLECEDNVSNQRALDSYFFQRQPHSKPRAIDMITSRSCPFKCTFCFHPTGKTYRERPLDDFFAELDTLVARYDINMVGLIDELFSLKRRRLLEFCARIKPYNLQWMVQLHVNSATEETVKAMRDSGCAYISYGIESMSQPVLESMQKKSRTHRIDEALTMTFESKIGIQGNLLFGDSAETLDTANESMHWWARNRQYQINLTPLMVFPGSPDYLKSLEDGLIVDRAAYVQDIPSEFNISKMNDKNMGMVGFIVWVFANSLLNVAPLTSFERSSDQSPGRDTAYDVVWSCPRCGSENEYIGVILPPHSGHTIRFTCRDCASRWDVENRAFTLPENGIDDATCRKRLQKAVKLFDRKKYGESHAIANPLMGEAPSFIPARLFMAEFYRRVGPAEHMLKSFGSALGMDPLSPDRHSDFAEALVEVGAHGAARLHYEQAINLNPDNERALSGLAYVDGPEVSDAQRQTYFVSWSDAPAPARNSSCRASAGELVA</sequence>
<dbReference type="RefSeq" id="WP_132937487.1">
    <property type="nucleotide sequence ID" value="NZ_CP119676.1"/>
</dbReference>
<organism evidence="8 9">
    <name type="scientific">Varunaivibrio sulfuroxidans</name>
    <dbReference type="NCBI Taxonomy" id="1773489"/>
    <lineage>
        <taxon>Bacteria</taxon>
        <taxon>Pseudomonadati</taxon>
        <taxon>Pseudomonadota</taxon>
        <taxon>Alphaproteobacteria</taxon>
        <taxon>Rhodospirillales</taxon>
        <taxon>Magnetovibrionaceae</taxon>
        <taxon>Varunaivibrio</taxon>
    </lineage>
</organism>
<dbReference type="PROSITE" id="PS51332">
    <property type="entry name" value="B12_BINDING"/>
    <property type="match status" value="1"/>
</dbReference>
<keyword evidence="5" id="KW-0411">Iron-sulfur</keyword>
<dbReference type="GO" id="GO:0005829">
    <property type="term" value="C:cytosol"/>
    <property type="evidence" value="ECO:0007669"/>
    <property type="project" value="TreeGrafter"/>
</dbReference>
<dbReference type="SMART" id="SM00729">
    <property type="entry name" value="Elp3"/>
    <property type="match status" value="1"/>
</dbReference>
<proteinExistence type="predicted"/>
<evidence type="ECO:0000256" key="2">
    <source>
        <dbReference type="ARBA" id="ARBA00022691"/>
    </source>
</evidence>
<feature type="domain" description="B12-binding" evidence="6">
    <location>
        <begin position="2"/>
        <end position="140"/>
    </location>
</feature>
<dbReference type="AlphaFoldDB" id="A0A4R3JIT9"/>
<accession>A0A4R3JIT9</accession>
<dbReference type="PROSITE" id="PS51918">
    <property type="entry name" value="RADICAL_SAM"/>
    <property type="match status" value="1"/>
</dbReference>
<keyword evidence="9" id="KW-1185">Reference proteome</keyword>
<comment type="caution">
    <text evidence="8">The sequence shown here is derived from an EMBL/GenBank/DDBJ whole genome shotgun (WGS) entry which is preliminary data.</text>
</comment>
<dbReference type="InterPro" id="IPR058240">
    <property type="entry name" value="rSAM_sf"/>
</dbReference>
<evidence type="ECO:0000313" key="8">
    <source>
        <dbReference type="EMBL" id="TCS64730.1"/>
    </source>
</evidence>
<dbReference type="CDD" id="cd02068">
    <property type="entry name" value="radical_SAM_B12_BD"/>
    <property type="match status" value="1"/>
</dbReference>
<evidence type="ECO:0000313" key="9">
    <source>
        <dbReference type="Proteomes" id="UP000295304"/>
    </source>
</evidence>
<dbReference type="InterPro" id="IPR034466">
    <property type="entry name" value="Methyltransferase_Class_B"/>
</dbReference>
<dbReference type="InterPro" id="IPR011990">
    <property type="entry name" value="TPR-like_helical_dom_sf"/>
</dbReference>
<dbReference type="InterPro" id="IPR007197">
    <property type="entry name" value="rSAM"/>
</dbReference>
<dbReference type="OrthoDB" id="9801424at2"/>
<evidence type="ECO:0000256" key="5">
    <source>
        <dbReference type="ARBA" id="ARBA00023014"/>
    </source>
</evidence>
<dbReference type="EMBL" id="SLZW01000001">
    <property type="protein sequence ID" value="TCS64730.1"/>
    <property type="molecule type" value="Genomic_DNA"/>
</dbReference>
<keyword evidence="3" id="KW-0479">Metal-binding</keyword>
<dbReference type="SFLD" id="SFLDG01082">
    <property type="entry name" value="B12-binding_domain_containing"/>
    <property type="match status" value="1"/>
</dbReference>
<dbReference type="GO" id="GO:0031419">
    <property type="term" value="F:cobalamin binding"/>
    <property type="evidence" value="ECO:0007669"/>
    <property type="project" value="InterPro"/>
</dbReference>
<evidence type="ECO:0000256" key="4">
    <source>
        <dbReference type="ARBA" id="ARBA00023004"/>
    </source>
</evidence>
<dbReference type="Pfam" id="PF02310">
    <property type="entry name" value="B12-binding"/>
    <property type="match status" value="1"/>
</dbReference>
<dbReference type="SUPFAM" id="SSF102114">
    <property type="entry name" value="Radical SAM enzymes"/>
    <property type="match status" value="1"/>
</dbReference>
<dbReference type="Proteomes" id="UP000295304">
    <property type="component" value="Unassembled WGS sequence"/>
</dbReference>
<dbReference type="SFLD" id="SFLDG01123">
    <property type="entry name" value="methyltransferase_(Class_B)"/>
    <property type="match status" value="1"/>
</dbReference>
<evidence type="ECO:0000259" key="7">
    <source>
        <dbReference type="PROSITE" id="PS51918"/>
    </source>
</evidence>
<protein>
    <submittedName>
        <fullName evidence="8">Radical SAM superfamily enzyme YgiQ (UPF0313 family)</fullName>
    </submittedName>
</protein>
<dbReference type="CDD" id="cd01335">
    <property type="entry name" value="Radical_SAM"/>
    <property type="match status" value="1"/>
</dbReference>
<dbReference type="GO" id="GO:0046872">
    <property type="term" value="F:metal ion binding"/>
    <property type="evidence" value="ECO:0007669"/>
    <property type="project" value="UniProtKB-KW"/>
</dbReference>
<keyword evidence="2" id="KW-0949">S-adenosyl-L-methionine</keyword>
<dbReference type="Gene3D" id="1.25.40.10">
    <property type="entry name" value="Tetratricopeptide repeat domain"/>
    <property type="match status" value="1"/>
</dbReference>
<dbReference type="InterPro" id="IPR023404">
    <property type="entry name" value="rSAM_horseshoe"/>
</dbReference>
<evidence type="ECO:0000256" key="1">
    <source>
        <dbReference type="ARBA" id="ARBA00001966"/>
    </source>
</evidence>
<evidence type="ECO:0000259" key="6">
    <source>
        <dbReference type="PROSITE" id="PS51332"/>
    </source>
</evidence>
<comment type="cofactor">
    <cofactor evidence="1">
        <name>[4Fe-4S] cluster</name>
        <dbReference type="ChEBI" id="CHEBI:49883"/>
    </cofactor>
</comment>
<dbReference type="Gene3D" id="3.80.30.20">
    <property type="entry name" value="tm_1862 like domain"/>
    <property type="match status" value="1"/>
</dbReference>
<dbReference type="GO" id="GO:0051539">
    <property type="term" value="F:4 iron, 4 sulfur cluster binding"/>
    <property type="evidence" value="ECO:0007669"/>
    <property type="project" value="UniProtKB-KW"/>
</dbReference>
<dbReference type="SFLD" id="SFLDS00029">
    <property type="entry name" value="Radical_SAM"/>
    <property type="match status" value="1"/>
</dbReference>
<dbReference type="Pfam" id="PF04055">
    <property type="entry name" value="Radical_SAM"/>
    <property type="match status" value="1"/>
</dbReference>
<keyword evidence="4" id="KW-0408">Iron</keyword>
<dbReference type="InterPro" id="IPR006638">
    <property type="entry name" value="Elp3/MiaA/NifB-like_rSAM"/>
</dbReference>
<dbReference type="PANTHER" id="PTHR43409:SF16">
    <property type="entry name" value="SLR0320 PROTEIN"/>
    <property type="match status" value="1"/>
</dbReference>
<evidence type="ECO:0000256" key="3">
    <source>
        <dbReference type="ARBA" id="ARBA00022723"/>
    </source>
</evidence>